<accession>A0ABC8R6X2</accession>
<name>A0ABC8R6X2_9AQUA</name>
<feature type="compositionally biased region" description="Basic and acidic residues" evidence="1">
    <location>
        <begin position="163"/>
        <end position="176"/>
    </location>
</feature>
<comment type="caution">
    <text evidence="2">The sequence shown here is derived from an EMBL/GenBank/DDBJ whole genome shotgun (WGS) entry which is preliminary data.</text>
</comment>
<organism evidence="2 3">
    <name type="scientific">Ilex paraguariensis</name>
    <name type="common">yerba mate</name>
    <dbReference type="NCBI Taxonomy" id="185542"/>
    <lineage>
        <taxon>Eukaryota</taxon>
        <taxon>Viridiplantae</taxon>
        <taxon>Streptophyta</taxon>
        <taxon>Embryophyta</taxon>
        <taxon>Tracheophyta</taxon>
        <taxon>Spermatophyta</taxon>
        <taxon>Magnoliopsida</taxon>
        <taxon>eudicotyledons</taxon>
        <taxon>Gunneridae</taxon>
        <taxon>Pentapetalae</taxon>
        <taxon>asterids</taxon>
        <taxon>campanulids</taxon>
        <taxon>Aquifoliales</taxon>
        <taxon>Aquifoliaceae</taxon>
        <taxon>Ilex</taxon>
    </lineage>
</organism>
<evidence type="ECO:0000256" key="1">
    <source>
        <dbReference type="SAM" id="MobiDB-lite"/>
    </source>
</evidence>
<evidence type="ECO:0000313" key="3">
    <source>
        <dbReference type="Proteomes" id="UP001642360"/>
    </source>
</evidence>
<gene>
    <name evidence="2" type="ORF">ILEXP_LOCUS6689</name>
</gene>
<evidence type="ECO:0000313" key="2">
    <source>
        <dbReference type="EMBL" id="CAK9139305.1"/>
    </source>
</evidence>
<dbReference type="Proteomes" id="UP001642360">
    <property type="component" value="Unassembled WGS sequence"/>
</dbReference>
<feature type="region of interest" description="Disordered" evidence="1">
    <location>
        <begin position="162"/>
        <end position="201"/>
    </location>
</feature>
<reference evidence="2 3" key="1">
    <citation type="submission" date="2024-02" db="EMBL/GenBank/DDBJ databases">
        <authorList>
            <person name="Vignale AGUSTIN F."/>
            <person name="Sosa J E."/>
            <person name="Modenutti C."/>
        </authorList>
    </citation>
    <scope>NUCLEOTIDE SEQUENCE [LARGE SCALE GENOMIC DNA]</scope>
</reference>
<proteinExistence type="predicted"/>
<sequence length="201" mass="23894">MKKKEAKRKWGEKVGIFEFSNQEVKKNMKMFRLELGRWDHYLEIPAKFEDHLKEALNGIQKMYNLKKLKETLEESDQFNDHTKGDCEWMNKLNVKWKDCDRSVLSIVLDDVEDKEVMKNDVNEKQKRTNQLDEKSEALEEQIYNQKEQMKSQLVKLRAMVRRNQTEGRVKDSKETTTEEEEELTMVGGVASRDKLPDTEMD</sequence>
<feature type="compositionally biased region" description="Basic and acidic residues" evidence="1">
    <location>
        <begin position="191"/>
        <end position="201"/>
    </location>
</feature>
<dbReference type="AlphaFoldDB" id="A0ABC8R6X2"/>
<protein>
    <submittedName>
        <fullName evidence="2">Uncharacterized protein</fullName>
    </submittedName>
</protein>
<dbReference type="EMBL" id="CAUOFW020000948">
    <property type="protein sequence ID" value="CAK9139305.1"/>
    <property type="molecule type" value="Genomic_DNA"/>
</dbReference>
<keyword evidence="3" id="KW-1185">Reference proteome</keyword>